<evidence type="ECO:0008006" key="3">
    <source>
        <dbReference type="Google" id="ProtNLM"/>
    </source>
</evidence>
<organism evidence="1 2">
    <name type="scientific">Fodinibius halophilus</name>
    <dbReference type="NCBI Taxonomy" id="1736908"/>
    <lineage>
        <taxon>Bacteria</taxon>
        <taxon>Pseudomonadati</taxon>
        <taxon>Balneolota</taxon>
        <taxon>Balneolia</taxon>
        <taxon>Balneolales</taxon>
        <taxon>Balneolaceae</taxon>
        <taxon>Fodinibius</taxon>
    </lineage>
</organism>
<reference evidence="1 2" key="1">
    <citation type="submission" date="2020-02" db="EMBL/GenBank/DDBJ databases">
        <title>Aliifodinibius halophilus 2W32, complete genome.</title>
        <authorList>
            <person name="Li Y."/>
            <person name="Wu S."/>
        </authorList>
    </citation>
    <scope>NUCLEOTIDE SEQUENCE [LARGE SCALE GENOMIC DNA]</scope>
    <source>
        <strain evidence="1 2">2W32</strain>
    </source>
</reference>
<dbReference type="RefSeq" id="WP_165266055.1">
    <property type="nucleotide sequence ID" value="NZ_JAALLS010000003.1"/>
</dbReference>
<keyword evidence="2" id="KW-1185">Reference proteome</keyword>
<name>A0A6M1T2B3_9BACT</name>
<gene>
    <name evidence="1" type="ORF">G3569_03280</name>
</gene>
<evidence type="ECO:0000313" key="1">
    <source>
        <dbReference type="EMBL" id="NGP87365.1"/>
    </source>
</evidence>
<accession>A0A6M1T2B3</accession>
<evidence type="ECO:0000313" key="2">
    <source>
        <dbReference type="Proteomes" id="UP000479132"/>
    </source>
</evidence>
<protein>
    <recommendedName>
        <fullName evidence="3">Flagellar protein FliT</fullName>
    </recommendedName>
</protein>
<dbReference type="EMBL" id="JAALLS010000003">
    <property type="protein sequence ID" value="NGP87365.1"/>
    <property type="molecule type" value="Genomic_DNA"/>
</dbReference>
<sequence length="112" mass="13184">MESLVYHLREMIKINTEMLVKLHKDDISVEYLREAFDNRGMHVQKVNEIVPTMDKEALSDEESASLKKLFDKFNRQGEKIQKTLDEVTQQSQDKLTDAVQRRKAEDGYRVLK</sequence>
<dbReference type="AlphaFoldDB" id="A0A6M1T2B3"/>
<proteinExistence type="predicted"/>
<comment type="caution">
    <text evidence="1">The sequence shown here is derived from an EMBL/GenBank/DDBJ whole genome shotgun (WGS) entry which is preliminary data.</text>
</comment>
<dbReference type="Proteomes" id="UP000479132">
    <property type="component" value="Unassembled WGS sequence"/>
</dbReference>